<feature type="domain" description="Formyl transferase C-terminal" evidence="10">
    <location>
        <begin position="204"/>
        <end position="300"/>
    </location>
</feature>
<name>A0A8J2VVN9_9BACL</name>
<evidence type="ECO:0000256" key="5">
    <source>
        <dbReference type="ARBA" id="ARBA00022679"/>
    </source>
</evidence>
<comment type="similarity">
    <text evidence="2 8">Belongs to the Fmt family.</text>
</comment>
<dbReference type="FunFam" id="3.40.50.12230:FF:000001">
    <property type="entry name" value="Methionyl-tRNA formyltransferase"/>
    <property type="match status" value="1"/>
</dbReference>
<dbReference type="InterPro" id="IPR044135">
    <property type="entry name" value="Met-tRNA-FMT_C"/>
</dbReference>
<dbReference type="Proteomes" id="UP000628775">
    <property type="component" value="Unassembled WGS sequence"/>
</dbReference>
<accession>A0A8J2VVN9</accession>
<dbReference type="Pfam" id="PF02911">
    <property type="entry name" value="Formyl_trans_C"/>
    <property type="match status" value="1"/>
</dbReference>
<dbReference type="NCBIfam" id="TIGR00460">
    <property type="entry name" value="fmt"/>
    <property type="match status" value="1"/>
</dbReference>
<keyword evidence="6 8" id="KW-0648">Protein biosynthesis</keyword>
<comment type="caution">
    <text evidence="11">The sequence shown here is derived from an EMBL/GenBank/DDBJ whole genome shotgun (WGS) entry which is preliminary data.</text>
</comment>
<dbReference type="EMBL" id="BMIR01000008">
    <property type="protein sequence ID" value="GGE41780.1"/>
    <property type="molecule type" value="Genomic_DNA"/>
</dbReference>
<evidence type="ECO:0000313" key="12">
    <source>
        <dbReference type="Proteomes" id="UP000628775"/>
    </source>
</evidence>
<dbReference type="InterPro" id="IPR041711">
    <property type="entry name" value="Met-tRNA-FMT_N"/>
</dbReference>
<evidence type="ECO:0000259" key="10">
    <source>
        <dbReference type="Pfam" id="PF02911"/>
    </source>
</evidence>
<dbReference type="AlphaFoldDB" id="A0A8J2VVN9"/>
<evidence type="ECO:0000313" key="11">
    <source>
        <dbReference type="EMBL" id="GGE41780.1"/>
    </source>
</evidence>
<dbReference type="Pfam" id="PF00551">
    <property type="entry name" value="Formyl_trans_N"/>
    <property type="match status" value="1"/>
</dbReference>
<dbReference type="Gene3D" id="3.40.50.170">
    <property type="entry name" value="Formyl transferase, N-terminal domain"/>
    <property type="match status" value="1"/>
</dbReference>
<evidence type="ECO:0000256" key="3">
    <source>
        <dbReference type="ARBA" id="ARBA00012261"/>
    </source>
</evidence>
<dbReference type="EC" id="2.1.2.9" evidence="3 8"/>
<dbReference type="SUPFAM" id="SSF50486">
    <property type="entry name" value="FMT C-terminal domain-like"/>
    <property type="match status" value="1"/>
</dbReference>
<protein>
    <recommendedName>
        <fullName evidence="4 8">Methionyl-tRNA formyltransferase</fullName>
        <ecNumber evidence="3 8">2.1.2.9</ecNumber>
    </recommendedName>
</protein>
<evidence type="ECO:0000256" key="4">
    <source>
        <dbReference type="ARBA" id="ARBA00016014"/>
    </source>
</evidence>
<proteinExistence type="inferred from homology"/>
<organism evidence="11 12">
    <name type="scientific">Pullulanibacillus camelliae</name>
    <dbReference type="NCBI Taxonomy" id="1707096"/>
    <lineage>
        <taxon>Bacteria</taxon>
        <taxon>Bacillati</taxon>
        <taxon>Bacillota</taxon>
        <taxon>Bacilli</taxon>
        <taxon>Bacillales</taxon>
        <taxon>Sporolactobacillaceae</taxon>
        <taxon>Pullulanibacillus</taxon>
    </lineage>
</organism>
<dbReference type="InterPro" id="IPR001555">
    <property type="entry name" value="GART_AS"/>
</dbReference>
<dbReference type="InterPro" id="IPR005793">
    <property type="entry name" value="Formyl_trans_C"/>
</dbReference>
<dbReference type="HAMAP" id="MF_00182">
    <property type="entry name" value="Formyl_trans"/>
    <property type="match status" value="1"/>
</dbReference>
<evidence type="ECO:0000256" key="7">
    <source>
        <dbReference type="ARBA" id="ARBA00048558"/>
    </source>
</evidence>
<dbReference type="PROSITE" id="PS00373">
    <property type="entry name" value="GART"/>
    <property type="match status" value="1"/>
</dbReference>
<evidence type="ECO:0000259" key="9">
    <source>
        <dbReference type="Pfam" id="PF00551"/>
    </source>
</evidence>
<evidence type="ECO:0000256" key="6">
    <source>
        <dbReference type="ARBA" id="ARBA00022917"/>
    </source>
</evidence>
<dbReference type="InterPro" id="IPR036477">
    <property type="entry name" value="Formyl_transf_N_sf"/>
</dbReference>
<feature type="domain" description="Formyl transferase N-terminal" evidence="9">
    <location>
        <begin position="1"/>
        <end position="179"/>
    </location>
</feature>
<evidence type="ECO:0000256" key="1">
    <source>
        <dbReference type="ARBA" id="ARBA00002606"/>
    </source>
</evidence>
<dbReference type="PANTHER" id="PTHR11138:SF5">
    <property type="entry name" value="METHIONYL-TRNA FORMYLTRANSFERASE, MITOCHONDRIAL"/>
    <property type="match status" value="1"/>
</dbReference>
<feature type="binding site" evidence="8">
    <location>
        <begin position="109"/>
        <end position="112"/>
    </location>
    <ligand>
        <name>(6S)-5,6,7,8-tetrahydrofolate</name>
        <dbReference type="ChEBI" id="CHEBI:57453"/>
    </ligand>
</feature>
<dbReference type="FunFam" id="3.40.50.170:FF:000004">
    <property type="entry name" value="Methionyl-tRNA formyltransferase"/>
    <property type="match status" value="1"/>
</dbReference>
<comment type="catalytic activity">
    <reaction evidence="7 8">
        <text>L-methionyl-tRNA(fMet) + (6R)-10-formyltetrahydrofolate = N-formyl-L-methionyl-tRNA(fMet) + (6S)-5,6,7,8-tetrahydrofolate + H(+)</text>
        <dbReference type="Rhea" id="RHEA:24380"/>
        <dbReference type="Rhea" id="RHEA-COMP:9952"/>
        <dbReference type="Rhea" id="RHEA-COMP:9953"/>
        <dbReference type="ChEBI" id="CHEBI:15378"/>
        <dbReference type="ChEBI" id="CHEBI:57453"/>
        <dbReference type="ChEBI" id="CHEBI:78530"/>
        <dbReference type="ChEBI" id="CHEBI:78844"/>
        <dbReference type="ChEBI" id="CHEBI:195366"/>
        <dbReference type="EC" id="2.1.2.9"/>
    </reaction>
</comment>
<dbReference type="InterPro" id="IPR005794">
    <property type="entry name" value="Fmt"/>
</dbReference>
<evidence type="ECO:0000256" key="8">
    <source>
        <dbReference type="HAMAP-Rule" id="MF_00182"/>
    </source>
</evidence>
<comment type="function">
    <text evidence="1 8">Attaches a formyl group to the free amino group of methionyl-tRNA(fMet). The formyl group appears to play a dual role in the initiator identity of N-formylmethionyl-tRNA by promoting its recognition by IF2 and preventing the misappropriation of this tRNA by the elongation apparatus.</text>
</comment>
<dbReference type="CDD" id="cd08704">
    <property type="entry name" value="Met_tRNA_FMT_C"/>
    <property type="match status" value="1"/>
</dbReference>
<dbReference type="Gene3D" id="3.10.25.10">
    <property type="entry name" value="Formyl transferase, C-terminal domain"/>
    <property type="match status" value="1"/>
</dbReference>
<dbReference type="SUPFAM" id="SSF53328">
    <property type="entry name" value="Formyltransferase"/>
    <property type="match status" value="1"/>
</dbReference>
<sequence>MNVIFMGTPDFAVPVLQQLIDDDYQVVAVVTQPDRPKGRKKTLTPPPVKALAVAQGIPVLQPEKIRVPEAVDEILAYEPDLIVTCAYGQILPESILNAPSHGAINVHASLLPEYRGGAPIHKAIIDGKKETGVTIMYMVKAMDAGDILSQVTVPIEETDNVGTMHDKLSQAGARLLSETLPALLKGEIHPVPQEEAKVTYSPTIRREDEKIDWHKPGESIYNQIRGLNPFPGAYTVYKDQVMKLWEAKKAAIESAEPPGTVIAIEKDGFVVQTGDSTAVKIVECQPAGKKRMRAGDFVRGGALNKGERFV</sequence>
<dbReference type="InterPro" id="IPR011034">
    <property type="entry name" value="Formyl_transferase-like_C_sf"/>
</dbReference>
<keyword evidence="12" id="KW-1185">Reference proteome</keyword>
<dbReference type="CDD" id="cd08646">
    <property type="entry name" value="FMT_core_Met-tRNA-FMT_N"/>
    <property type="match status" value="1"/>
</dbReference>
<dbReference type="PANTHER" id="PTHR11138">
    <property type="entry name" value="METHIONYL-TRNA FORMYLTRANSFERASE"/>
    <property type="match status" value="1"/>
</dbReference>
<dbReference type="InterPro" id="IPR002376">
    <property type="entry name" value="Formyl_transf_N"/>
</dbReference>
<gene>
    <name evidence="8 11" type="primary">fmt</name>
    <name evidence="11" type="ORF">GCM10011391_20670</name>
</gene>
<dbReference type="InterPro" id="IPR037022">
    <property type="entry name" value="Formyl_trans_C_sf"/>
</dbReference>
<evidence type="ECO:0000256" key="2">
    <source>
        <dbReference type="ARBA" id="ARBA00010699"/>
    </source>
</evidence>
<dbReference type="GO" id="GO:0004479">
    <property type="term" value="F:methionyl-tRNA formyltransferase activity"/>
    <property type="evidence" value="ECO:0007669"/>
    <property type="project" value="UniProtKB-UniRule"/>
</dbReference>
<dbReference type="GO" id="GO:0005829">
    <property type="term" value="C:cytosol"/>
    <property type="evidence" value="ECO:0007669"/>
    <property type="project" value="TreeGrafter"/>
</dbReference>
<reference evidence="11" key="1">
    <citation type="journal article" date="2014" name="Int. J. Syst. Evol. Microbiol.">
        <title>Complete genome sequence of Corynebacterium casei LMG S-19264T (=DSM 44701T), isolated from a smear-ripened cheese.</title>
        <authorList>
            <consortium name="US DOE Joint Genome Institute (JGI-PGF)"/>
            <person name="Walter F."/>
            <person name="Albersmeier A."/>
            <person name="Kalinowski J."/>
            <person name="Ruckert C."/>
        </authorList>
    </citation>
    <scope>NUCLEOTIDE SEQUENCE</scope>
    <source>
        <strain evidence="11">CGMCC 1.15371</strain>
    </source>
</reference>
<reference evidence="11" key="2">
    <citation type="submission" date="2020-09" db="EMBL/GenBank/DDBJ databases">
        <authorList>
            <person name="Sun Q."/>
            <person name="Zhou Y."/>
        </authorList>
    </citation>
    <scope>NUCLEOTIDE SEQUENCE</scope>
    <source>
        <strain evidence="11">CGMCC 1.15371</strain>
    </source>
</reference>
<keyword evidence="5 8" id="KW-0808">Transferase</keyword>